<dbReference type="Proteomes" id="UP000594261">
    <property type="component" value="Unassembled WGS sequence"/>
</dbReference>
<sequence length="219" mass="24808">MEYIAPADVSLPSTPDREVQIPRSSIFWIFPPAKSLSGSSGDASLYNQTLIPHLSSSIPSFFPPDNSRSSSVSAQTKHFSPYYITSLFPPTQSKTNSASSERPAYEFGHSIPSIFRPNYSYPSSVEPTHHYQLSKTEEYHLQWSNIKDWRSIKFSINDEEEKIFPLQVEAARGKAVSFFQLRESWPDNLTFGSVLCQVFSSSIPIWRAGEDRLASSMYY</sequence>
<dbReference type="Gramene" id="QL93p1842_0063:mrna">
    <property type="protein sequence ID" value="QL93p1842_0063:mrna"/>
    <property type="gene ID" value="QL93p1842_0063"/>
</dbReference>
<dbReference type="EnsemblPlants" id="QL93p1842_0063:mrna">
    <property type="protein sequence ID" value="QL93p1842_0063:mrna"/>
    <property type="gene ID" value="QL93p1842_0063"/>
</dbReference>
<accession>A0A7N2N9R9</accession>
<reference evidence="1" key="1">
    <citation type="submission" date="2021-01" db="UniProtKB">
        <authorList>
            <consortium name="EnsemblPlants"/>
        </authorList>
    </citation>
    <scope>IDENTIFICATION</scope>
</reference>
<organism evidence="1 2">
    <name type="scientific">Quercus lobata</name>
    <name type="common">Valley oak</name>
    <dbReference type="NCBI Taxonomy" id="97700"/>
    <lineage>
        <taxon>Eukaryota</taxon>
        <taxon>Viridiplantae</taxon>
        <taxon>Streptophyta</taxon>
        <taxon>Embryophyta</taxon>
        <taxon>Tracheophyta</taxon>
        <taxon>Spermatophyta</taxon>
        <taxon>Magnoliopsida</taxon>
        <taxon>eudicotyledons</taxon>
        <taxon>Gunneridae</taxon>
        <taxon>Pentapetalae</taxon>
        <taxon>rosids</taxon>
        <taxon>fabids</taxon>
        <taxon>Fagales</taxon>
        <taxon>Fagaceae</taxon>
        <taxon>Quercus</taxon>
    </lineage>
</organism>
<evidence type="ECO:0000313" key="2">
    <source>
        <dbReference type="Proteomes" id="UP000594261"/>
    </source>
</evidence>
<proteinExistence type="predicted"/>
<protein>
    <submittedName>
        <fullName evidence="1">Uncharacterized protein</fullName>
    </submittedName>
</protein>
<dbReference type="AlphaFoldDB" id="A0A7N2N9R9"/>
<evidence type="ECO:0000313" key="1">
    <source>
        <dbReference type="EnsemblPlants" id="QL93p1842_0063:mrna"/>
    </source>
</evidence>
<name>A0A7N2N9R9_QUELO</name>
<dbReference type="InParanoid" id="A0A7N2N9R9"/>
<keyword evidence="2" id="KW-1185">Reference proteome</keyword>